<gene>
    <name evidence="9" type="ORF">SAMN05421742_102314</name>
</gene>
<dbReference type="SUPFAM" id="SSF47175">
    <property type="entry name" value="Cytochromes"/>
    <property type="match status" value="1"/>
</dbReference>
<dbReference type="GO" id="GO:0022900">
    <property type="term" value="P:electron transport chain"/>
    <property type="evidence" value="ECO:0007669"/>
    <property type="project" value="InterPro"/>
</dbReference>
<evidence type="ECO:0000256" key="8">
    <source>
        <dbReference type="SAM" id="SignalP"/>
    </source>
</evidence>
<evidence type="ECO:0000256" key="4">
    <source>
        <dbReference type="ARBA" id="ARBA00022982"/>
    </source>
</evidence>
<name>A0A1G7WTJ4_9PROT</name>
<dbReference type="InterPro" id="IPR010980">
    <property type="entry name" value="Cyt_c/b562"/>
</dbReference>
<dbReference type="EMBL" id="FNCV01000002">
    <property type="protein sequence ID" value="SDG75216.1"/>
    <property type="molecule type" value="Genomic_DNA"/>
</dbReference>
<dbReference type="GO" id="GO:0042597">
    <property type="term" value="C:periplasmic space"/>
    <property type="evidence" value="ECO:0007669"/>
    <property type="project" value="InterPro"/>
</dbReference>
<dbReference type="GO" id="GO:0009055">
    <property type="term" value="F:electron transfer activity"/>
    <property type="evidence" value="ECO:0007669"/>
    <property type="project" value="InterPro"/>
</dbReference>
<feature type="binding site" description="covalent" evidence="7">
    <location>
        <position position="143"/>
    </location>
    <ligand>
        <name>heme c</name>
        <dbReference type="ChEBI" id="CHEBI:61717"/>
    </ligand>
</feature>
<keyword evidence="8" id="KW-0732">Signal</keyword>
<evidence type="ECO:0000256" key="5">
    <source>
        <dbReference type="ARBA" id="ARBA00023004"/>
    </source>
</evidence>
<keyword evidence="4" id="KW-0249">Electron transport</keyword>
<evidence type="ECO:0000313" key="10">
    <source>
        <dbReference type="Proteomes" id="UP000217076"/>
    </source>
</evidence>
<keyword evidence="2 7" id="KW-0349">Heme</keyword>
<dbReference type="InterPro" id="IPR015984">
    <property type="entry name" value="Cyt_c_prime_subgr"/>
</dbReference>
<dbReference type="GO" id="GO:0020037">
    <property type="term" value="F:heme binding"/>
    <property type="evidence" value="ECO:0007669"/>
    <property type="project" value="InterPro"/>
</dbReference>
<keyword evidence="1" id="KW-0813">Transport</keyword>
<proteinExistence type="predicted"/>
<dbReference type="Gene3D" id="1.20.120.10">
    <property type="entry name" value="Cytochrome c/b562"/>
    <property type="match status" value="1"/>
</dbReference>
<dbReference type="Proteomes" id="UP000217076">
    <property type="component" value="Unassembled WGS sequence"/>
</dbReference>
<dbReference type="PRINTS" id="PR00608">
    <property type="entry name" value="CYTCHROMECII"/>
</dbReference>
<reference evidence="10" key="1">
    <citation type="submission" date="2016-10" db="EMBL/GenBank/DDBJ databases">
        <authorList>
            <person name="Varghese N."/>
            <person name="Submissions S."/>
        </authorList>
    </citation>
    <scope>NUCLEOTIDE SEQUENCE [LARGE SCALE GENOMIC DNA]</scope>
    <source>
        <strain evidence="10">930I</strain>
    </source>
</reference>
<keyword evidence="3 6" id="KW-0479">Metal-binding</keyword>
<evidence type="ECO:0000313" key="9">
    <source>
        <dbReference type="EMBL" id="SDG75216.1"/>
    </source>
</evidence>
<dbReference type="Pfam" id="PF01322">
    <property type="entry name" value="Cytochrom_C_2"/>
    <property type="match status" value="1"/>
</dbReference>
<evidence type="ECO:0000256" key="2">
    <source>
        <dbReference type="ARBA" id="ARBA00022617"/>
    </source>
</evidence>
<feature type="signal peptide" evidence="8">
    <location>
        <begin position="1"/>
        <end position="22"/>
    </location>
</feature>
<evidence type="ECO:0000256" key="6">
    <source>
        <dbReference type="PIRSR" id="PIRSR000027-1"/>
    </source>
</evidence>
<dbReference type="PIRSF" id="PIRSF000027">
    <property type="entry name" value="Cytc_c_prime"/>
    <property type="match status" value="1"/>
</dbReference>
<dbReference type="InterPro" id="IPR012127">
    <property type="entry name" value="Cyt_c_prime"/>
</dbReference>
<dbReference type="AlphaFoldDB" id="A0A1G7WTJ4"/>
<protein>
    <submittedName>
        <fullName evidence="9">Cytochrome c556</fullName>
    </submittedName>
</protein>
<keyword evidence="10" id="KW-1185">Reference proteome</keyword>
<evidence type="ECO:0000256" key="1">
    <source>
        <dbReference type="ARBA" id="ARBA00022448"/>
    </source>
</evidence>
<feature type="binding site" description="axial binding residue" evidence="6">
    <location>
        <position position="144"/>
    </location>
    <ligand>
        <name>heme c</name>
        <dbReference type="ChEBI" id="CHEBI:61717"/>
    </ligand>
    <ligandPart>
        <name>Fe</name>
        <dbReference type="ChEBI" id="CHEBI:18248"/>
    </ligandPart>
</feature>
<sequence>MKRIVLTAATAALLAGATPAFAADADAVVEHRKDVMGVAGAGMGAIGCFMKGDCELDGKVLAHLAEAIAFSAEMSIPAFKDPAQGASVKHTSDPAIWENWDKFEGGLKKMAEAADKLAVAAKDADRKAMGPLVKDLGGTCKGCHDDFRTK</sequence>
<feature type="binding site" description="covalent" evidence="7">
    <location>
        <position position="140"/>
    </location>
    <ligand>
        <name>heme c</name>
        <dbReference type="ChEBI" id="CHEBI:61717"/>
    </ligand>
</feature>
<dbReference type="RefSeq" id="WP_176787615.1">
    <property type="nucleotide sequence ID" value="NZ_FNCV01000002.1"/>
</dbReference>
<dbReference type="PROSITE" id="PS51009">
    <property type="entry name" value="CYTCII"/>
    <property type="match status" value="1"/>
</dbReference>
<evidence type="ECO:0000256" key="7">
    <source>
        <dbReference type="PIRSR" id="PIRSR000027-2"/>
    </source>
</evidence>
<accession>A0A1G7WTJ4</accession>
<comment type="PTM">
    <text evidence="7">Binds 1 heme group per subunit.</text>
</comment>
<feature type="chain" id="PRO_5011449579" evidence="8">
    <location>
        <begin position="23"/>
        <end position="150"/>
    </location>
</feature>
<dbReference type="InterPro" id="IPR002321">
    <property type="entry name" value="Cyt_c_II"/>
</dbReference>
<organism evidence="9 10">
    <name type="scientific">Roseospirillum parvum</name>
    <dbReference type="NCBI Taxonomy" id="83401"/>
    <lineage>
        <taxon>Bacteria</taxon>
        <taxon>Pseudomonadati</taxon>
        <taxon>Pseudomonadota</taxon>
        <taxon>Alphaproteobacteria</taxon>
        <taxon>Rhodospirillales</taxon>
        <taxon>Rhodospirillaceae</taxon>
        <taxon>Roseospirillum</taxon>
    </lineage>
</organism>
<dbReference type="STRING" id="83401.SAMN05421742_102314"/>
<evidence type="ECO:0000256" key="3">
    <source>
        <dbReference type="ARBA" id="ARBA00022723"/>
    </source>
</evidence>
<keyword evidence="5 6" id="KW-0408">Iron</keyword>
<dbReference type="GO" id="GO:0005506">
    <property type="term" value="F:iron ion binding"/>
    <property type="evidence" value="ECO:0007669"/>
    <property type="project" value="InterPro"/>
</dbReference>